<proteinExistence type="predicted"/>
<reference evidence="7" key="2">
    <citation type="submission" date="2021-09" db="EMBL/GenBank/DDBJ databases">
        <authorList>
            <person name="Gilroy R."/>
        </authorList>
    </citation>
    <scope>NUCLEOTIDE SEQUENCE</scope>
    <source>
        <strain evidence="7">ChiGjej6B6-11269</strain>
    </source>
</reference>
<dbReference type="PRINTS" id="PR00038">
    <property type="entry name" value="HTHLUXR"/>
</dbReference>
<evidence type="ECO:0000313" key="7">
    <source>
        <dbReference type="EMBL" id="HJF65680.1"/>
    </source>
</evidence>
<feature type="domain" description="HTH luxR-type" evidence="6">
    <location>
        <begin position="454"/>
        <end position="519"/>
    </location>
</feature>
<keyword evidence="1" id="KW-0805">Transcription regulation</keyword>
<evidence type="ECO:0000256" key="2">
    <source>
        <dbReference type="ARBA" id="ARBA00023125"/>
    </source>
</evidence>
<feature type="transmembrane region" description="Helical" evidence="5">
    <location>
        <begin position="166"/>
        <end position="185"/>
    </location>
</feature>
<keyword evidence="2" id="KW-0238">DNA-binding</keyword>
<evidence type="ECO:0000256" key="3">
    <source>
        <dbReference type="ARBA" id="ARBA00023163"/>
    </source>
</evidence>
<dbReference type="SMART" id="SM00421">
    <property type="entry name" value="HTH_LUXR"/>
    <property type="match status" value="1"/>
</dbReference>
<dbReference type="GO" id="GO:0006355">
    <property type="term" value="P:regulation of DNA-templated transcription"/>
    <property type="evidence" value="ECO:0007669"/>
    <property type="project" value="InterPro"/>
</dbReference>
<feature type="region of interest" description="Disordered" evidence="4">
    <location>
        <begin position="402"/>
        <end position="433"/>
    </location>
</feature>
<dbReference type="EMBL" id="DYWI01000115">
    <property type="protein sequence ID" value="HJF65680.1"/>
    <property type="molecule type" value="Genomic_DNA"/>
</dbReference>
<comment type="caution">
    <text evidence="7">The sequence shown here is derived from an EMBL/GenBank/DDBJ whole genome shotgun (WGS) entry which is preliminary data.</text>
</comment>
<organism evidence="7 8">
    <name type="scientific">Slackia equolifaciens</name>
    <dbReference type="NCBI Taxonomy" id="498718"/>
    <lineage>
        <taxon>Bacteria</taxon>
        <taxon>Bacillati</taxon>
        <taxon>Actinomycetota</taxon>
        <taxon>Coriobacteriia</taxon>
        <taxon>Eggerthellales</taxon>
        <taxon>Eggerthellaceae</taxon>
        <taxon>Slackia</taxon>
    </lineage>
</organism>
<evidence type="ECO:0000259" key="6">
    <source>
        <dbReference type="PROSITE" id="PS50043"/>
    </source>
</evidence>
<evidence type="ECO:0000256" key="5">
    <source>
        <dbReference type="SAM" id="Phobius"/>
    </source>
</evidence>
<dbReference type="InterPro" id="IPR036388">
    <property type="entry name" value="WH-like_DNA-bd_sf"/>
</dbReference>
<accession>A0A9D2UXA7</accession>
<dbReference type="PROSITE" id="PS50043">
    <property type="entry name" value="HTH_LUXR_2"/>
    <property type="match status" value="1"/>
</dbReference>
<dbReference type="CDD" id="cd06170">
    <property type="entry name" value="LuxR_C_like"/>
    <property type="match status" value="1"/>
</dbReference>
<feature type="transmembrane region" description="Helical" evidence="5">
    <location>
        <begin position="335"/>
        <end position="355"/>
    </location>
</feature>
<dbReference type="Gene3D" id="1.10.10.10">
    <property type="entry name" value="Winged helix-like DNA-binding domain superfamily/Winged helix DNA-binding domain"/>
    <property type="match status" value="1"/>
</dbReference>
<keyword evidence="5" id="KW-1133">Transmembrane helix</keyword>
<feature type="transmembrane region" description="Helical" evidence="5">
    <location>
        <begin position="273"/>
        <end position="293"/>
    </location>
</feature>
<dbReference type="AlphaFoldDB" id="A0A9D2UXA7"/>
<keyword evidence="5" id="KW-0472">Membrane</keyword>
<feature type="transmembrane region" description="Helical" evidence="5">
    <location>
        <begin position="244"/>
        <end position="266"/>
    </location>
</feature>
<dbReference type="GO" id="GO:0003677">
    <property type="term" value="F:DNA binding"/>
    <property type="evidence" value="ECO:0007669"/>
    <property type="project" value="UniProtKB-KW"/>
</dbReference>
<feature type="transmembrane region" description="Helical" evidence="5">
    <location>
        <begin position="20"/>
        <end position="39"/>
    </location>
</feature>
<dbReference type="PANTHER" id="PTHR44688">
    <property type="entry name" value="DNA-BINDING TRANSCRIPTIONAL ACTIVATOR DEVR_DOSR"/>
    <property type="match status" value="1"/>
</dbReference>
<feature type="transmembrane region" description="Helical" evidence="5">
    <location>
        <begin position="217"/>
        <end position="238"/>
    </location>
</feature>
<feature type="transmembrane region" description="Helical" evidence="5">
    <location>
        <begin position="299"/>
        <end position="323"/>
    </location>
</feature>
<feature type="transmembrane region" description="Helical" evidence="5">
    <location>
        <begin position="367"/>
        <end position="388"/>
    </location>
</feature>
<evidence type="ECO:0000256" key="4">
    <source>
        <dbReference type="SAM" id="MobiDB-lite"/>
    </source>
</evidence>
<dbReference type="Proteomes" id="UP000786989">
    <property type="component" value="Unassembled WGS sequence"/>
</dbReference>
<keyword evidence="3" id="KW-0804">Transcription</keyword>
<name>A0A9D2UXA7_9ACTN</name>
<dbReference type="Pfam" id="PF00196">
    <property type="entry name" value="GerE"/>
    <property type="match status" value="1"/>
</dbReference>
<feature type="transmembrane region" description="Helical" evidence="5">
    <location>
        <begin position="59"/>
        <end position="78"/>
    </location>
</feature>
<dbReference type="PANTHER" id="PTHR44688:SF16">
    <property type="entry name" value="DNA-BINDING TRANSCRIPTIONAL ACTIVATOR DEVR_DOSR"/>
    <property type="match status" value="1"/>
</dbReference>
<evidence type="ECO:0000313" key="8">
    <source>
        <dbReference type="Proteomes" id="UP000786989"/>
    </source>
</evidence>
<protein>
    <submittedName>
        <fullName evidence="7">Helix-turn-helix transcriptional regulator</fullName>
    </submittedName>
</protein>
<dbReference type="SUPFAM" id="SSF46894">
    <property type="entry name" value="C-terminal effector domain of the bipartite response regulators"/>
    <property type="match status" value="1"/>
</dbReference>
<sequence length="528" mass="57637">MRNSDGRRKRATGFFNARSVGFAIYLVLSSTSAWGLLPLSAIFDFSPEYWTLFETFRTLGYLGTLFLFGVGCLYLVYLFRADTTYPSTVFLFMGYGVILSSVIVGGTTSFLVGFSSFLLGAGSALSFVMWQRIFSSIPQDEANREIVTGSALSAVLYLVVSSFSNAYTYGVLLAACILLNASFLVRCRAGVFDKSASEGFSFADDNKGVLSNLVSNCWRYAFCLASIGYVVGVSRVMAQGVSSVFALNTFMAFGMLVAAVVFLVLWEMTSRPFSFRAVFIVLFFISLTGFLLLPFFGQGYLVVFAGVSNMSFSVASMLMMITCLQMSKTRGLDPIGVFGVFSCFVYLGVLVGRIVGSCLGQGDAPQFMAIALLSAYLLSLSGVLINYAKRGAVLFEEGLDAKSRSGNKPRRADGAALGQTDGGKTDESTESASPPKFVRNVVVAKDMVPVVCAMMRKTYALSKRETDVLELILRGRDVARMAEAMFVSENTVRSHCKNLYKKMDVHSRQQVFDLADEFRKGSMADDED</sequence>
<keyword evidence="5" id="KW-0812">Transmembrane</keyword>
<dbReference type="InterPro" id="IPR000792">
    <property type="entry name" value="Tscrpt_reg_LuxR_C"/>
</dbReference>
<reference evidence="7" key="1">
    <citation type="journal article" date="2021" name="PeerJ">
        <title>Extensive microbial diversity within the chicken gut microbiome revealed by metagenomics and culture.</title>
        <authorList>
            <person name="Gilroy R."/>
            <person name="Ravi A."/>
            <person name="Getino M."/>
            <person name="Pursley I."/>
            <person name="Horton D.L."/>
            <person name="Alikhan N.F."/>
            <person name="Baker D."/>
            <person name="Gharbi K."/>
            <person name="Hall N."/>
            <person name="Watson M."/>
            <person name="Adriaenssens E.M."/>
            <person name="Foster-Nyarko E."/>
            <person name="Jarju S."/>
            <person name="Secka A."/>
            <person name="Antonio M."/>
            <person name="Oren A."/>
            <person name="Chaudhuri R.R."/>
            <person name="La Ragione R."/>
            <person name="Hildebrand F."/>
            <person name="Pallen M.J."/>
        </authorList>
    </citation>
    <scope>NUCLEOTIDE SEQUENCE</scope>
    <source>
        <strain evidence="7">ChiGjej6B6-11269</strain>
    </source>
</reference>
<evidence type="ECO:0000256" key="1">
    <source>
        <dbReference type="ARBA" id="ARBA00023015"/>
    </source>
</evidence>
<feature type="transmembrane region" description="Helical" evidence="5">
    <location>
        <begin position="85"/>
        <end position="104"/>
    </location>
</feature>
<dbReference type="InterPro" id="IPR016032">
    <property type="entry name" value="Sig_transdc_resp-reg_C-effctor"/>
</dbReference>
<gene>
    <name evidence="7" type="ORF">K8U77_06155</name>
</gene>